<dbReference type="AlphaFoldDB" id="A0A0A9FNQ7"/>
<organism evidence="1">
    <name type="scientific">Arundo donax</name>
    <name type="common">Giant reed</name>
    <name type="synonym">Donax arundinaceus</name>
    <dbReference type="NCBI Taxonomy" id="35708"/>
    <lineage>
        <taxon>Eukaryota</taxon>
        <taxon>Viridiplantae</taxon>
        <taxon>Streptophyta</taxon>
        <taxon>Embryophyta</taxon>
        <taxon>Tracheophyta</taxon>
        <taxon>Spermatophyta</taxon>
        <taxon>Magnoliopsida</taxon>
        <taxon>Liliopsida</taxon>
        <taxon>Poales</taxon>
        <taxon>Poaceae</taxon>
        <taxon>PACMAD clade</taxon>
        <taxon>Arundinoideae</taxon>
        <taxon>Arundineae</taxon>
        <taxon>Arundo</taxon>
    </lineage>
</organism>
<sequence>MSKMRVVFLSFLKQFVGLIKL</sequence>
<reference evidence="1" key="1">
    <citation type="submission" date="2014-09" db="EMBL/GenBank/DDBJ databases">
        <authorList>
            <person name="Magalhaes I.L.F."/>
            <person name="Oliveira U."/>
            <person name="Santos F.R."/>
            <person name="Vidigal T.H.D.A."/>
            <person name="Brescovit A.D."/>
            <person name="Santos A.J."/>
        </authorList>
    </citation>
    <scope>NUCLEOTIDE SEQUENCE</scope>
    <source>
        <tissue evidence="1">Shoot tissue taken approximately 20 cm above the soil surface</tissue>
    </source>
</reference>
<accession>A0A0A9FNQ7</accession>
<reference evidence="1" key="2">
    <citation type="journal article" date="2015" name="Data Brief">
        <title>Shoot transcriptome of the giant reed, Arundo donax.</title>
        <authorList>
            <person name="Barrero R.A."/>
            <person name="Guerrero F.D."/>
            <person name="Moolhuijzen P."/>
            <person name="Goolsby J.A."/>
            <person name="Tidwell J."/>
            <person name="Bellgard S.E."/>
            <person name="Bellgard M.I."/>
        </authorList>
    </citation>
    <scope>NUCLEOTIDE SEQUENCE</scope>
    <source>
        <tissue evidence="1">Shoot tissue taken approximately 20 cm above the soil surface</tissue>
    </source>
</reference>
<dbReference type="EMBL" id="GBRH01185970">
    <property type="protein sequence ID" value="JAE11926.1"/>
    <property type="molecule type" value="Transcribed_RNA"/>
</dbReference>
<name>A0A0A9FNQ7_ARUDO</name>
<protein>
    <submittedName>
        <fullName evidence="1">Uncharacterized protein</fullName>
    </submittedName>
</protein>
<proteinExistence type="predicted"/>
<evidence type="ECO:0000313" key="1">
    <source>
        <dbReference type="EMBL" id="JAE11926.1"/>
    </source>
</evidence>